<reference evidence="3" key="4">
    <citation type="submission" date="2025-08" db="UniProtKB">
        <authorList>
            <consortium name="Ensembl"/>
        </authorList>
    </citation>
    <scope>IDENTIFICATION</scope>
</reference>
<reference evidence="3" key="3">
    <citation type="submission" date="2020-05" db="EMBL/GenBank/DDBJ databases">
        <title>Electrophorus electricus (electric eel) genome, fEleEle1, primary haplotype.</title>
        <authorList>
            <person name="Myers G."/>
            <person name="Meyer A."/>
            <person name="Fedrigo O."/>
            <person name="Formenti G."/>
            <person name="Rhie A."/>
            <person name="Tracey A."/>
            <person name="Sims Y."/>
            <person name="Jarvis E.D."/>
        </authorList>
    </citation>
    <scope>NUCLEOTIDE SEQUENCE [LARGE SCALE GENOMIC DNA]</scope>
</reference>
<dbReference type="Proteomes" id="UP000314983">
    <property type="component" value="Chromosome 3"/>
</dbReference>
<dbReference type="OMA" id="MEESSNW"/>
<keyword evidence="2" id="KW-1133">Transmembrane helix</keyword>
<dbReference type="PANTHER" id="PTHR14106:SF0">
    <property type="entry name" value="TRIADIN"/>
    <property type="match status" value="1"/>
</dbReference>
<keyword evidence="4" id="KW-1185">Reference proteome</keyword>
<sequence length="155" mass="17224">MEVRGSSTTTTVLEGRGIDAARAVPRPPRRTMKEDLYTTFSSPMAWVLVLALVITWSAVAIIMFDLLDTRSLEAHTLYCDDPCLPPGPQPGRLRNAFREAGSLRGGIQHMSKDPMKTVDKAMEDSSNWMNAILTFMTNLVAPEEEEQALPLMEDI</sequence>
<comment type="subcellular location">
    <subcellularLocation>
        <location evidence="1">Sarcoplasmic reticulum membrane</location>
        <topology evidence="1">Single-pass type II membrane protein</topology>
    </subcellularLocation>
</comment>
<organism evidence="3 4">
    <name type="scientific">Electrophorus electricus</name>
    <name type="common">Electric eel</name>
    <name type="synonym">Gymnotus electricus</name>
    <dbReference type="NCBI Taxonomy" id="8005"/>
    <lineage>
        <taxon>Eukaryota</taxon>
        <taxon>Metazoa</taxon>
        <taxon>Chordata</taxon>
        <taxon>Craniata</taxon>
        <taxon>Vertebrata</taxon>
        <taxon>Euteleostomi</taxon>
        <taxon>Actinopterygii</taxon>
        <taxon>Neopterygii</taxon>
        <taxon>Teleostei</taxon>
        <taxon>Ostariophysi</taxon>
        <taxon>Gymnotiformes</taxon>
        <taxon>Gymnotoidei</taxon>
        <taxon>Gymnotidae</taxon>
        <taxon>Electrophorus</taxon>
    </lineage>
</organism>
<proteinExistence type="predicted"/>
<protein>
    <recommendedName>
        <fullName evidence="5">Triadin</fullName>
    </recommendedName>
</protein>
<dbReference type="InterPro" id="IPR010798">
    <property type="entry name" value="Triadin"/>
</dbReference>
<evidence type="ECO:0000313" key="4">
    <source>
        <dbReference type="Proteomes" id="UP000314983"/>
    </source>
</evidence>
<feature type="transmembrane region" description="Helical" evidence="2">
    <location>
        <begin position="44"/>
        <end position="67"/>
    </location>
</feature>
<dbReference type="PANTHER" id="PTHR14106">
    <property type="entry name" value="TRIADIN"/>
    <property type="match status" value="1"/>
</dbReference>
<keyword evidence="2" id="KW-0472">Membrane</keyword>
<dbReference type="GO" id="GO:0033017">
    <property type="term" value="C:sarcoplasmic reticulum membrane"/>
    <property type="evidence" value="ECO:0007669"/>
    <property type="project" value="UniProtKB-SubCell"/>
</dbReference>
<evidence type="ECO:0000256" key="2">
    <source>
        <dbReference type="SAM" id="Phobius"/>
    </source>
</evidence>
<reference evidence="4" key="1">
    <citation type="journal article" date="2014" name="Science">
        <title>Nonhuman genetics. Genomic basis for the convergent evolution of electric organs.</title>
        <authorList>
            <person name="Gallant J.R."/>
            <person name="Traeger L.L."/>
            <person name="Volkening J.D."/>
            <person name="Moffett H."/>
            <person name="Chen P.H."/>
            <person name="Novina C.D."/>
            <person name="Phillips G.N.Jr."/>
            <person name="Anand R."/>
            <person name="Wells G.B."/>
            <person name="Pinch M."/>
            <person name="Guth R."/>
            <person name="Unguez G.A."/>
            <person name="Albert J.S."/>
            <person name="Zakon H.H."/>
            <person name="Samanta M.P."/>
            <person name="Sussman M.R."/>
        </authorList>
    </citation>
    <scope>NUCLEOTIDE SEQUENCE [LARGE SCALE GENOMIC DNA]</scope>
</reference>
<evidence type="ECO:0000313" key="3">
    <source>
        <dbReference type="Ensembl" id="ENSEEEP00000036924.2"/>
    </source>
</evidence>
<dbReference type="AlphaFoldDB" id="A0A4W4GKG8"/>
<evidence type="ECO:0008006" key="5">
    <source>
        <dbReference type="Google" id="ProtNLM"/>
    </source>
</evidence>
<dbReference type="Ensembl" id="ENSEEET00000037359.2">
    <property type="protein sequence ID" value="ENSEEEP00000036924.2"/>
    <property type="gene ID" value="ENSEEEG00000017535.2"/>
</dbReference>
<keyword evidence="2" id="KW-0812">Transmembrane</keyword>
<dbReference type="GO" id="GO:0005102">
    <property type="term" value="F:signaling receptor binding"/>
    <property type="evidence" value="ECO:0007669"/>
    <property type="project" value="InterPro"/>
</dbReference>
<accession>A0A4W4GKG8</accession>
<reference evidence="3" key="5">
    <citation type="submission" date="2025-09" db="UniProtKB">
        <authorList>
            <consortium name="Ensembl"/>
        </authorList>
    </citation>
    <scope>IDENTIFICATION</scope>
</reference>
<dbReference type="GeneTree" id="ENSGT00510000049207"/>
<reference evidence="4" key="2">
    <citation type="journal article" date="2017" name="Sci. Adv.">
        <title>A tail of two voltages: Proteomic comparison of the three electric organs of the electric eel.</title>
        <authorList>
            <person name="Traeger L.L."/>
            <person name="Sabat G."/>
            <person name="Barrett-Wilt G.A."/>
            <person name="Wells G.B."/>
            <person name="Sussman M.R."/>
        </authorList>
    </citation>
    <scope>NUCLEOTIDE SEQUENCE [LARGE SCALE GENOMIC DNA]</scope>
</reference>
<evidence type="ECO:0000256" key="1">
    <source>
        <dbReference type="ARBA" id="ARBA00004157"/>
    </source>
</evidence>
<dbReference type="STRING" id="8005.ENSEEEP00000036924"/>
<name>A0A4W4GKG8_ELEEL</name>